<evidence type="ECO:0000313" key="4">
    <source>
        <dbReference type="RefSeq" id="XP_026091406.1"/>
    </source>
</evidence>
<dbReference type="KEGG" id="caua:113064732"/>
<feature type="transmembrane region" description="Helical" evidence="1">
    <location>
        <begin position="655"/>
        <end position="676"/>
    </location>
</feature>
<keyword evidence="1" id="KW-0812">Transmembrane</keyword>
<evidence type="ECO:0000256" key="2">
    <source>
        <dbReference type="SAM" id="SignalP"/>
    </source>
</evidence>
<organism evidence="3 4">
    <name type="scientific">Carassius auratus</name>
    <name type="common">Goldfish</name>
    <dbReference type="NCBI Taxonomy" id="7957"/>
    <lineage>
        <taxon>Eukaryota</taxon>
        <taxon>Metazoa</taxon>
        <taxon>Chordata</taxon>
        <taxon>Craniata</taxon>
        <taxon>Vertebrata</taxon>
        <taxon>Euteleostomi</taxon>
        <taxon>Actinopterygii</taxon>
        <taxon>Neopterygii</taxon>
        <taxon>Teleostei</taxon>
        <taxon>Ostariophysi</taxon>
        <taxon>Cypriniformes</taxon>
        <taxon>Cyprinidae</taxon>
        <taxon>Cyprininae</taxon>
        <taxon>Carassius</taxon>
    </lineage>
</organism>
<feature type="signal peptide" evidence="2">
    <location>
        <begin position="1"/>
        <end position="28"/>
    </location>
</feature>
<dbReference type="Proteomes" id="UP000515129">
    <property type="component" value="Chromosome 47"/>
</dbReference>
<protein>
    <submittedName>
        <fullName evidence="4">Uncharacterized protein LOC113064732</fullName>
    </submittedName>
</protein>
<sequence>MVASYSRYTTSMVCLFSILFGVYQGSQALWTPRVQGITRNATLKSGQHFTLPFISKWGLWDWVPSNDKDLAKYREGIYGGCNYHHECYKSRVIWPVQNGEYSNSGQRQEICSKEQCEIVGLDLITSSNVEMNFILNRTHMLTIWDSLDRGCVYPIVLPCEGFLRDTASRTTRFKGNYLRVWHSEDENNYCETELENGEIGRCFYLSAEKTNKAKTCPNTTNVPVHGILLAKETKTLINEAHMVRQRINYNLMSLRTVFDQSYCGNFTKIRSWLEKEVKYYTSKDPLSSQNRKPRSIWGDITGVFGSVNSISNTAQMSQLSKYTQWVGKMTGKGLTEALQGSIHIIAAGQHLNNAAKELADALAKSSNFETHRAACLFLAQNLKDQMVEDVQVIRMGQVPERIAESLLLVFGNQLNLTSAKHIPLVKIAIDEKSLTGSGVLPLIMVWPQYGKRNIMTVRKFQSMGIRQGNSVIRLGKNGYWAEGKPPMISTIDCCVEEHEWVICSCSTMFSLSLNGSAVWEVVPLDQATGAWQVSEAQWCILHDGISKNMIYGGKLCPIPPDPFCIEILYPLHLGGIHVPHVQLLQVEPQWWNNDLVEERNYELFEMVKIVKKSVKAAQEEGIQAMGHIVVAKGVAKLLSERKLTQTPGNLSWSDWIVLTMVGVLVFMLIIHIIICVTRRRGIKPTKLVISNHMDKAENGKYRVR</sequence>
<proteinExistence type="predicted"/>
<dbReference type="AlphaFoldDB" id="A0A6P6M657"/>
<evidence type="ECO:0000256" key="1">
    <source>
        <dbReference type="SAM" id="Phobius"/>
    </source>
</evidence>
<keyword evidence="1" id="KW-1133">Transmembrane helix</keyword>
<feature type="chain" id="PRO_5027649651" evidence="2">
    <location>
        <begin position="29"/>
        <end position="704"/>
    </location>
</feature>
<keyword evidence="2" id="KW-0732">Signal</keyword>
<dbReference type="GeneID" id="113064732"/>
<keyword evidence="1" id="KW-0472">Membrane</keyword>
<dbReference type="RefSeq" id="XP_026091406.1">
    <property type="nucleotide sequence ID" value="XM_026235621.1"/>
</dbReference>
<evidence type="ECO:0000313" key="3">
    <source>
        <dbReference type="Proteomes" id="UP000515129"/>
    </source>
</evidence>
<accession>A0A6P6M657</accession>
<keyword evidence="3" id="KW-1185">Reference proteome</keyword>
<gene>
    <name evidence="4" type="primary">LOC113064732</name>
</gene>
<reference evidence="4" key="1">
    <citation type="submission" date="2025-08" db="UniProtKB">
        <authorList>
            <consortium name="RefSeq"/>
        </authorList>
    </citation>
    <scope>IDENTIFICATION</scope>
    <source>
        <strain evidence="4">Wakin</strain>
        <tissue evidence="4">Muscle</tissue>
    </source>
</reference>
<name>A0A6P6M657_CARAU</name>